<dbReference type="AlphaFoldDB" id="A0A9P5ZRI0"/>
<feature type="region of interest" description="Disordered" evidence="1">
    <location>
        <begin position="144"/>
        <end position="181"/>
    </location>
</feature>
<evidence type="ECO:0000313" key="3">
    <source>
        <dbReference type="Proteomes" id="UP000807025"/>
    </source>
</evidence>
<evidence type="ECO:0000256" key="1">
    <source>
        <dbReference type="SAM" id="MobiDB-lite"/>
    </source>
</evidence>
<feature type="compositionally biased region" description="Polar residues" evidence="1">
    <location>
        <begin position="144"/>
        <end position="154"/>
    </location>
</feature>
<name>A0A9P5ZRI0_PLEER</name>
<keyword evidence="3" id="KW-1185">Reference proteome</keyword>
<evidence type="ECO:0000313" key="2">
    <source>
        <dbReference type="EMBL" id="KAF9492167.1"/>
    </source>
</evidence>
<proteinExistence type="predicted"/>
<feature type="compositionally biased region" description="Polar residues" evidence="1">
    <location>
        <begin position="63"/>
        <end position="78"/>
    </location>
</feature>
<protein>
    <submittedName>
        <fullName evidence="2">Uncharacterized protein</fullName>
    </submittedName>
</protein>
<gene>
    <name evidence="2" type="ORF">BDN71DRAFT_1433384</name>
</gene>
<accession>A0A9P5ZRI0</accession>
<comment type="caution">
    <text evidence="2">The sequence shown here is derived from an EMBL/GenBank/DDBJ whole genome shotgun (WGS) entry which is preliminary data.</text>
</comment>
<dbReference type="EMBL" id="MU154605">
    <property type="protein sequence ID" value="KAF9492167.1"/>
    <property type="molecule type" value="Genomic_DNA"/>
</dbReference>
<organism evidence="2 3">
    <name type="scientific">Pleurotus eryngii</name>
    <name type="common">Boletus of the steppes</name>
    <dbReference type="NCBI Taxonomy" id="5323"/>
    <lineage>
        <taxon>Eukaryota</taxon>
        <taxon>Fungi</taxon>
        <taxon>Dikarya</taxon>
        <taxon>Basidiomycota</taxon>
        <taxon>Agaricomycotina</taxon>
        <taxon>Agaricomycetes</taxon>
        <taxon>Agaricomycetidae</taxon>
        <taxon>Agaricales</taxon>
        <taxon>Pleurotineae</taxon>
        <taxon>Pleurotaceae</taxon>
        <taxon>Pleurotus</taxon>
    </lineage>
</organism>
<feature type="region of interest" description="Disordered" evidence="1">
    <location>
        <begin position="51"/>
        <end position="78"/>
    </location>
</feature>
<reference evidence="2" key="1">
    <citation type="submission" date="2020-11" db="EMBL/GenBank/DDBJ databases">
        <authorList>
            <consortium name="DOE Joint Genome Institute"/>
            <person name="Ahrendt S."/>
            <person name="Riley R."/>
            <person name="Andreopoulos W."/>
            <person name="Labutti K."/>
            <person name="Pangilinan J."/>
            <person name="Ruiz-Duenas F.J."/>
            <person name="Barrasa J.M."/>
            <person name="Sanchez-Garcia M."/>
            <person name="Camarero S."/>
            <person name="Miyauchi S."/>
            <person name="Serrano A."/>
            <person name="Linde D."/>
            <person name="Babiker R."/>
            <person name="Drula E."/>
            <person name="Ayuso-Fernandez I."/>
            <person name="Pacheco R."/>
            <person name="Padilla G."/>
            <person name="Ferreira P."/>
            <person name="Barriuso J."/>
            <person name="Kellner H."/>
            <person name="Castanera R."/>
            <person name="Alfaro M."/>
            <person name="Ramirez L."/>
            <person name="Pisabarro A.G."/>
            <person name="Kuo A."/>
            <person name="Tritt A."/>
            <person name="Lipzen A."/>
            <person name="He G."/>
            <person name="Yan M."/>
            <person name="Ng V."/>
            <person name="Cullen D."/>
            <person name="Martin F."/>
            <person name="Rosso M.-N."/>
            <person name="Henrissat B."/>
            <person name="Hibbett D."/>
            <person name="Martinez A.T."/>
            <person name="Grigoriev I.V."/>
        </authorList>
    </citation>
    <scope>NUCLEOTIDE SEQUENCE</scope>
    <source>
        <strain evidence="2">ATCC 90797</strain>
    </source>
</reference>
<dbReference type="Proteomes" id="UP000807025">
    <property type="component" value="Unassembled WGS sequence"/>
</dbReference>
<sequence length="257" mass="28277">MFHLSPDVEYIVRVQGPMNICLSGIKLGKSDHSKAEDVVMPGVVVLTDQRGDSKKEAGLNTRPMRSTQHTETMTSSRDANVLAPTTEAKTPALQPTPMFGQPDNRAWGSTFETPYSETTIIPSLSTMLGVPIKLKYPDTLQTKVTPPALSSSQVPFAEQRAKPKKKKNTGAPNSPRRDEEGNAQEMLAATTHSGTVIQIGDRLGVHYILFCKDEDGNFVFASQETTPCASFVLCHSYHLQGLKTWKYRVRVSNKVNT</sequence>